<name>A0ABW4R9C3_9RHOB</name>
<dbReference type="InterPro" id="IPR008207">
    <property type="entry name" value="Sig_transdc_His_kin_Hpt_dom"/>
</dbReference>
<evidence type="ECO:0000313" key="4">
    <source>
        <dbReference type="EMBL" id="MFD1882707.1"/>
    </source>
</evidence>
<evidence type="ECO:0000256" key="2">
    <source>
        <dbReference type="PROSITE-ProRule" id="PRU00110"/>
    </source>
</evidence>
<keyword evidence="1" id="KW-0902">Two-component regulatory system</keyword>
<protein>
    <submittedName>
        <fullName evidence="4">Hpt domain-containing protein</fullName>
    </submittedName>
</protein>
<feature type="modified residue" description="Phosphohistidine" evidence="2">
    <location>
        <position position="50"/>
    </location>
</feature>
<dbReference type="RefSeq" id="WP_379143481.1">
    <property type="nucleotide sequence ID" value="NZ_JBHUEN010000043.1"/>
</dbReference>
<sequence length="120" mass="13310">MIDWDRVAELRSDLGPEEFFPVIELFVDEVEAVALRLSRDDAARLERDLHILKGSAWNLGMRGFGDRCGEAEALAAQGAVDAIDLDALLQHYADSKAAFTRDIGRLMAGELPDHGWRDEG</sequence>
<evidence type="ECO:0000256" key="1">
    <source>
        <dbReference type="ARBA" id="ARBA00023012"/>
    </source>
</evidence>
<dbReference type="Gene3D" id="1.20.120.160">
    <property type="entry name" value="HPT domain"/>
    <property type="match status" value="1"/>
</dbReference>
<dbReference type="Pfam" id="PF01627">
    <property type="entry name" value="Hpt"/>
    <property type="match status" value="1"/>
</dbReference>
<proteinExistence type="predicted"/>
<comment type="caution">
    <text evidence="4">The sequence shown here is derived from an EMBL/GenBank/DDBJ whole genome shotgun (WGS) entry which is preliminary data.</text>
</comment>
<reference evidence="5" key="1">
    <citation type="journal article" date="2019" name="Int. J. Syst. Evol. Microbiol.">
        <title>The Global Catalogue of Microorganisms (GCM) 10K type strain sequencing project: providing services to taxonomists for standard genome sequencing and annotation.</title>
        <authorList>
            <consortium name="The Broad Institute Genomics Platform"/>
            <consortium name="The Broad Institute Genome Sequencing Center for Infectious Disease"/>
            <person name="Wu L."/>
            <person name="Ma J."/>
        </authorList>
    </citation>
    <scope>NUCLEOTIDE SEQUENCE [LARGE SCALE GENOMIC DNA]</scope>
    <source>
        <strain evidence="5">CCUG 56029</strain>
    </source>
</reference>
<evidence type="ECO:0000313" key="5">
    <source>
        <dbReference type="Proteomes" id="UP001597213"/>
    </source>
</evidence>
<accession>A0ABW4R9C3</accession>
<dbReference type="EMBL" id="JBHUEN010000043">
    <property type="protein sequence ID" value="MFD1882707.1"/>
    <property type="molecule type" value="Genomic_DNA"/>
</dbReference>
<dbReference type="Proteomes" id="UP001597213">
    <property type="component" value="Unassembled WGS sequence"/>
</dbReference>
<dbReference type="PROSITE" id="PS50894">
    <property type="entry name" value="HPT"/>
    <property type="match status" value="1"/>
</dbReference>
<keyword evidence="5" id="KW-1185">Reference proteome</keyword>
<evidence type="ECO:0000259" key="3">
    <source>
        <dbReference type="PROSITE" id="PS50894"/>
    </source>
</evidence>
<dbReference type="InterPro" id="IPR036641">
    <property type="entry name" value="HPT_dom_sf"/>
</dbReference>
<keyword evidence="2" id="KW-0597">Phosphoprotein</keyword>
<dbReference type="SUPFAM" id="SSF47226">
    <property type="entry name" value="Histidine-containing phosphotransfer domain, HPT domain"/>
    <property type="match status" value="1"/>
</dbReference>
<feature type="domain" description="HPt" evidence="3">
    <location>
        <begin position="11"/>
        <end position="106"/>
    </location>
</feature>
<gene>
    <name evidence="4" type="ORF">ACFSCT_13365</name>
</gene>
<organism evidence="4 5">
    <name type="scientific">Paracoccus pacificus</name>
    <dbReference type="NCBI Taxonomy" id="1463598"/>
    <lineage>
        <taxon>Bacteria</taxon>
        <taxon>Pseudomonadati</taxon>
        <taxon>Pseudomonadota</taxon>
        <taxon>Alphaproteobacteria</taxon>
        <taxon>Rhodobacterales</taxon>
        <taxon>Paracoccaceae</taxon>
        <taxon>Paracoccus</taxon>
    </lineage>
</organism>